<dbReference type="Pfam" id="PF01494">
    <property type="entry name" value="FAD_binding_3"/>
    <property type="match status" value="1"/>
</dbReference>
<evidence type="ECO:0000256" key="4">
    <source>
        <dbReference type="SAM" id="MobiDB-lite"/>
    </source>
</evidence>
<dbReference type="SUPFAM" id="SSF51905">
    <property type="entry name" value="FAD/NAD(P)-binding domain"/>
    <property type="match status" value="1"/>
</dbReference>
<organism evidence="6 7">
    <name type="scientific">Nocardiopsis composta</name>
    <dbReference type="NCBI Taxonomy" id="157465"/>
    <lineage>
        <taxon>Bacteria</taxon>
        <taxon>Bacillati</taxon>
        <taxon>Actinomycetota</taxon>
        <taxon>Actinomycetes</taxon>
        <taxon>Streptosporangiales</taxon>
        <taxon>Nocardiopsidaceae</taxon>
        <taxon>Nocardiopsis</taxon>
    </lineage>
</organism>
<dbReference type="GO" id="GO:0016709">
    <property type="term" value="F:oxidoreductase activity, acting on paired donors, with incorporation or reduction of molecular oxygen, NAD(P)H as one donor, and incorporation of one atom of oxygen"/>
    <property type="evidence" value="ECO:0007669"/>
    <property type="project" value="UniProtKB-ARBA"/>
</dbReference>
<feature type="domain" description="FAD-binding" evidence="5">
    <location>
        <begin position="1"/>
        <end position="60"/>
    </location>
</feature>
<proteinExistence type="predicted"/>
<accession>A0A7W8QTA3</accession>
<dbReference type="Gene3D" id="3.50.50.60">
    <property type="entry name" value="FAD/NAD(P)-binding domain"/>
    <property type="match status" value="1"/>
</dbReference>
<sequence length="225" mass="23125">MFLLGGAAHVDTAGGQGLNLGIQDAVNLGWKLAAEIRGEATDGLLDTYDAERRPAAERVTVYAQAPAALLAPGSEVTALRELFGELLADRSTLQRIADLTAGTDLRYGMGAADPHPLVGRCAPDIAVSTPHGPTRLGELARTGRPLLLDLTDGGAAAEALSDLRSRVDLVPARAGSPAPAGTVLLVRPDSYVAWASSAPRPGPEGPAGLRAAAERWFGAPAERAG</sequence>
<dbReference type="PRINTS" id="PR00420">
    <property type="entry name" value="RNGMNOXGNASE"/>
</dbReference>
<dbReference type="InterPro" id="IPR036188">
    <property type="entry name" value="FAD/NAD-bd_sf"/>
</dbReference>
<keyword evidence="2" id="KW-0285">Flavoprotein</keyword>
<keyword evidence="7" id="KW-1185">Reference proteome</keyword>
<evidence type="ECO:0000259" key="5">
    <source>
        <dbReference type="Pfam" id="PF01494"/>
    </source>
</evidence>
<gene>
    <name evidence="6" type="ORF">HDA36_006331</name>
</gene>
<dbReference type="RefSeq" id="WP_312893944.1">
    <property type="nucleotide sequence ID" value="NZ_BAAAJD010000012.1"/>
</dbReference>
<reference evidence="6 7" key="1">
    <citation type="submission" date="2020-08" db="EMBL/GenBank/DDBJ databases">
        <title>Sequencing the genomes of 1000 actinobacteria strains.</title>
        <authorList>
            <person name="Klenk H.-P."/>
        </authorList>
    </citation>
    <scope>NUCLEOTIDE SEQUENCE [LARGE SCALE GENOMIC DNA]</scope>
    <source>
        <strain evidence="6 7">DSM 44551</strain>
    </source>
</reference>
<dbReference type="Gene3D" id="3.40.30.120">
    <property type="match status" value="1"/>
</dbReference>
<evidence type="ECO:0000256" key="2">
    <source>
        <dbReference type="ARBA" id="ARBA00022630"/>
    </source>
</evidence>
<evidence type="ECO:0000313" key="7">
    <source>
        <dbReference type="Proteomes" id="UP000572635"/>
    </source>
</evidence>
<dbReference type="PANTHER" id="PTHR43004">
    <property type="entry name" value="TRK SYSTEM POTASSIUM UPTAKE PROTEIN"/>
    <property type="match status" value="1"/>
</dbReference>
<comment type="cofactor">
    <cofactor evidence="1">
        <name>FAD</name>
        <dbReference type="ChEBI" id="CHEBI:57692"/>
    </cofactor>
</comment>
<comment type="caution">
    <text evidence="6">The sequence shown here is derived from an EMBL/GenBank/DDBJ whole genome shotgun (WGS) entry which is preliminary data.</text>
</comment>
<evidence type="ECO:0000256" key="1">
    <source>
        <dbReference type="ARBA" id="ARBA00001974"/>
    </source>
</evidence>
<keyword evidence="3" id="KW-0274">FAD</keyword>
<dbReference type="EMBL" id="JACHDB010000002">
    <property type="protein sequence ID" value="MBB5436183.1"/>
    <property type="molecule type" value="Genomic_DNA"/>
</dbReference>
<dbReference type="InterPro" id="IPR002938">
    <property type="entry name" value="FAD-bd"/>
</dbReference>
<name>A0A7W8QTA3_9ACTN</name>
<feature type="region of interest" description="Disordered" evidence="4">
    <location>
        <begin position="197"/>
        <end position="225"/>
    </location>
</feature>
<dbReference type="Proteomes" id="UP000572635">
    <property type="component" value="Unassembled WGS sequence"/>
</dbReference>
<dbReference type="InterPro" id="IPR050641">
    <property type="entry name" value="RIFMO-like"/>
</dbReference>
<dbReference type="GO" id="GO:0071949">
    <property type="term" value="F:FAD binding"/>
    <property type="evidence" value="ECO:0007669"/>
    <property type="project" value="InterPro"/>
</dbReference>
<dbReference type="PANTHER" id="PTHR43004:SF19">
    <property type="entry name" value="BINDING MONOOXYGENASE, PUTATIVE (JCVI)-RELATED"/>
    <property type="match status" value="1"/>
</dbReference>
<evidence type="ECO:0000313" key="6">
    <source>
        <dbReference type="EMBL" id="MBB5436183.1"/>
    </source>
</evidence>
<protein>
    <recommendedName>
        <fullName evidence="5">FAD-binding domain-containing protein</fullName>
    </recommendedName>
</protein>
<dbReference type="Pfam" id="PF21274">
    <property type="entry name" value="Rng_hyd_C"/>
    <property type="match status" value="1"/>
</dbReference>
<evidence type="ECO:0000256" key="3">
    <source>
        <dbReference type="ARBA" id="ARBA00022827"/>
    </source>
</evidence>
<dbReference type="AlphaFoldDB" id="A0A7W8QTA3"/>